<sequence length="414" mass="46542">MNKPSSVAVLPFPLTAAALFGYGILRFLGHIDEKTHTRFTRVSGSRANLFGCQERIINLHCGEFYPKVFGLIKSDAQLKRILYFAVCGDNHQNRTRHVRLVAALQKLNTDTSRRALTEVFLLVRMLKEKSDDIWKSEKILENFTIMLESLEVQPVVTTYPPDKRIISLPVFQKKDGIPTDDDVTGSFEVTLSEGRAYELQDKHICLVVGGPSGSGKSTLSVSLVAEMENCIRSLKSRTSFSDLQLTVGLANLDLATPTTQAIAEGWATDREKVKNLKQPWTMELAEQAQQELLRSRAQHNIVIGDLPGRVTDVTELLAGTADASIIITKDWTVLQKEWNPFMSSVGLPIVSRIRSRRSDETGFSSLVTHRRPQQRLSGRITALNRYHKSWDLFIQWLAVFLLFEILPTQFEAGS</sequence>
<feature type="transmembrane region" description="Helical" evidence="1">
    <location>
        <begin position="6"/>
        <end position="28"/>
    </location>
</feature>
<evidence type="ECO:0000313" key="3">
    <source>
        <dbReference type="Proteomes" id="UP000178104"/>
    </source>
</evidence>
<dbReference type="EMBL" id="MFVE01000008">
    <property type="protein sequence ID" value="OGI95056.1"/>
    <property type="molecule type" value="Genomic_DNA"/>
</dbReference>
<dbReference type="Gene3D" id="3.40.50.300">
    <property type="entry name" value="P-loop containing nucleotide triphosphate hydrolases"/>
    <property type="match status" value="1"/>
</dbReference>
<dbReference type="AlphaFoldDB" id="A0A1F6XLS2"/>
<gene>
    <name evidence="2" type="ORF">A2917_01595</name>
</gene>
<organism evidence="2 3">
    <name type="scientific">Candidatus Nomurabacteria bacterium RIFCSPLOWO2_01_FULL_42_17</name>
    <dbReference type="NCBI Taxonomy" id="1801780"/>
    <lineage>
        <taxon>Bacteria</taxon>
        <taxon>Candidatus Nomuraibacteriota</taxon>
    </lineage>
</organism>
<dbReference type="Proteomes" id="UP000178104">
    <property type="component" value="Unassembled WGS sequence"/>
</dbReference>
<dbReference type="STRING" id="1801780.A2917_01595"/>
<reference evidence="2 3" key="1">
    <citation type="journal article" date="2016" name="Nat. Commun.">
        <title>Thousands of microbial genomes shed light on interconnected biogeochemical processes in an aquifer system.</title>
        <authorList>
            <person name="Anantharaman K."/>
            <person name="Brown C.T."/>
            <person name="Hug L.A."/>
            <person name="Sharon I."/>
            <person name="Castelle C.J."/>
            <person name="Probst A.J."/>
            <person name="Thomas B.C."/>
            <person name="Singh A."/>
            <person name="Wilkins M.J."/>
            <person name="Karaoz U."/>
            <person name="Brodie E.L."/>
            <person name="Williams K.H."/>
            <person name="Hubbard S.S."/>
            <person name="Banfield J.F."/>
        </authorList>
    </citation>
    <scope>NUCLEOTIDE SEQUENCE [LARGE SCALE GENOMIC DNA]</scope>
</reference>
<comment type="caution">
    <text evidence="2">The sequence shown here is derived from an EMBL/GenBank/DDBJ whole genome shotgun (WGS) entry which is preliminary data.</text>
</comment>
<keyword evidence="1" id="KW-0472">Membrane</keyword>
<protein>
    <submittedName>
        <fullName evidence="2">Uncharacterized protein</fullName>
    </submittedName>
</protein>
<evidence type="ECO:0000256" key="1">
    <source>
        <dbReference type="SAM" id="Phobius"/>
    </source>
</evidence>
<evidence type="ECO:0000313" key="2">
    <source>
        <dbReference type="EMBL" id="OGI95056.1"/>
    </source>
</evidence>
<keyword evidence="1" id="KW-0812">Transmembrane</keyword>
<accession>A0A1F6XLS2</accession>
<dbReference type="InterPro" id="IPR027417">
    <property type="entry name" value="P-loop_NTPase"/>
</dbReference>
<dbReference type="SUPFAM" id="SSF52540">
    <property type="entry name" value="P-loop containing nucleoside triphosphate hydrolases"/>
    <property type="match status" value="1"/>
</dbReference>
<keyword evidence="1" id="KW-1133">Transmembrane helix</keyword>
<name>A0A1F6XLS2_9BACT</name>
<proteinExistence type="predicted"/>